<name>A0A392SZ87_9FABA</name>
<keyword evidence="2" id="KW-1185">Reference proteome</keyword>
<dbReference type="EMBL" id="LXQA010472868">
    <property type="protein sequence ID" value="MCI54019.1"/>
    <property type="molecule type" value="Genomic_DNA"/>
</dbReference>
<evidence type="ECO:0000313" key="2">
    <source>
        <dbReference type="Proteomes" id="UP000265520"/>
    </source>
</evidence>
<accession>A0A392SZ87</accession>
<protein>
    <submittedName>
        <fullName evidence="1">Uncharacterized protein</fullName>
    </submittedName>
</protein>
<reference evidence="1 2" key="1">
    <citation type="journal article" date="2018" name="Front. Plant Sci.">
        <title>Red Clover (Trifolium pratense) and Zigzag Clover (T. medium) - A Picture of Genomic Similarities and Differences.</title>
        <authorList>
            <person name="Dluhosova J."/>
            <person name="Istvanek J."/>
            <person name="Nedelnik J."/>
            <person name="Repkova J."/>
        </authorList>
    </citation>
    <scope>NUCLEOTIDE SEQUENCE [LARGE SCALE GENOMIC DNA]</scope>
    <source>
        <strain evidence="2">cv. 10/8</strain>
        <tissue evidence="1">Leaf</tissue>
    </source>
</reference>
<dbReference type="AlphaFoldDB" id="A0A392SZ87"/>
<comment type="caution">
    <text evidence="1">The sequence shown here is derived from an EMBL/GenBank/DDBJ whole genome shotgun (WGS) entry which is preliminary data.</text>
</comment>
<sequence>APGTVISISMASIALRQLLSAVTDHEEDIK</sequence>
<proteinExistence type="predicted"/>
<feature type="non-terminal residue" evidence="1">
    <location>
        <position position="1"/>
    </location>
</feature>
<evidence type="ECO:0000313" key="1">
    <source>
        <dbReference type="EMBL" id="MCI54019.1"/>
    </source>
</evidence>
<dbReference type="Proteomes" id="UP000265520">
    <property type="component" value="Unassembled WGS sequence"/>
</dbReference>
<organism evidence="1 2">
    <name type="scientific">Trifolium medium</name>
    <dbReference type="NCBI Taxonomy" id="97028"/>
    <lineage>
        <taxon>Eukaryota</taxon>
        <taxon>Viridiplantae</taxon>
        <taxon>Streptophyta</taxon>
        <taxon>Embryophyta</taxon>
        <taxon>Tracheophyta</taxon>
        <taxon>Spermatophyta</taxon>
        <taxon>Magnoliopsida</taxon>
        <taxon>eudicotyledons</taxon>
        <taxon>Gunneridae</taxon>
        <taxon>Pentapetalae</taxon>
        <taxon>rosids</taxon>
        <taxon>fabids</taxon>
        <taxon>Fabales</taxon>
        <taxon>Fabaceae</taxon>
        <taxon>Papilionoideae</taxon>
        <taxon>50 kb inversion clade</taxon>
        <taxon>NPAAA clade</taxon>
        <taxon>Hologalegina</taxon>
        <taxon>IRL clade</taxon>
        <taxon>Trifolieae</taxon>
        <taxon>Trifolium</taxon>
    </lineage>
</organism>